<sequence length="133" mass="15559">MALNDETQNQNTTQTHLTAASRWPIIRRRISLRRRKMHTVRLGGKKPRRGLFLLRMLKKMRLRWLKLQYSCMLRKLKEYYSNLIKDIVEAGATIESYQQRLVMEASLAVPVMGISFSGYPSMSGSDRPRSIFL</sequence>
<reference evidence="1 2" key="1">
    <citation type="journal article" date="2014" name="PLoS ONE">
        <title>Global Analysis of Gene Expression Profiles in Physic Nut (Jatropha curcas L.) Seedlings Exposed to Salt Stress.</title>
        <authorList>
            <person name="Zhang L."/>
            <person name="Zhang C."/>
            <person name="Wu P."/>
            <person name="Chen Y."/>
            <person name="Li M."/>
            <person name="Jiang H."/>
            <person name="Wu G."/>
        </authorList>
    </citation>
    <scope>NUCLEOTIDE SEQUENCE [LARGE SCALE GENOMIC DNA]</scope>
    <source>
        <strain evidence="2">cv. GZQX0401</strain>
        <tissue evidence="1">Young leaves</tissue>
    </source>
</reference>
<dbReference type="OrthoDB" id="1937329at2759"/>
<gene>
    <name evidence="1" type="ORF">JCGZ_24687</name>
</gene>
<evidence type="ECO:0000313" key="1">
    <source>
        <dbReference type="EMBL" id="KDP40688.1"/>
    </source>
</evidence>
<protein>
    <submittedName>
        <fullName evidence="1">Uncharacterized protein</fullName>
    </submittedName>
</protein>
<dbReference type="Proteomes" id="UP000027138">
    <property type="component" value="Unassembled WGS sequence"/>
</dbReference>
<accession>A0A067L0E6</accession>
<dbReference type="AlphaFoldDB" id="A0A067L0E6"/>
<dbReference type="KEGG" id="jcu:105631382"/>
<name>A0A067L0E6_JATCU</name>
<proteinExistence type="predicted"/>
<organism evidence="1 2">
    <name type="scientific">Jatropha curcas</name>
    <name type="common">Barbados nut</name>
    <dbReference type="NCBI Taxonomy" id="180498"/>
    <lineage>
        <taxon>Eukaryota</taxon>
        <taxon>Viridiplantae</taxon>
        <taxon>Streptophyta</taxon>
        <taxon>Embryophyta</taxon>
        <taxon>Tracheophyta</taxon>
        <taxon>Spermatophyta</taxon>
        <taxon>Magnoliopsida</taxon>
        <taxon>eudicotyledons</taxon>
        <taxon>Gunneridae</taxon>
        <taxon>Pentapetalae</taxon>
        <taxon>rosids</taxon>
        <taxon>fabids</taxon>
        <taxon>Malpighiales</taxon>
        <taxon>Euphorbiaceae</taxon>
        <taxon>Crotonoideae</taxon>
        <taxon>Jatropheae</taxon>
        <taxon>Jatropha</taxon>
    </lineage>
</organism>
<dbReference type="EMBL" id="KK914327">
    <property type="protein sequence ID" value="KDP40688.1"/>
    <property type="molecule type" value="Genomic_DNA"/>
</dbReference>
<dbReference type="PANTHER" id="PTHR34788:SF4">
    <property type="entry name" value="F15I1.22"/>
    <property type="match status" value="1"/>
</dbReference>
<dbReference type="PANTHER" id="PTHR34788">
    <property type="entry name" value="F15I1.22"/>
    <property type="match status" value="1"/>
</dbReference>
<keyword evidence="2" id="KW-1185">Reference proteome</keyword>
<evidence type="ECO:0000313" key="2">
    <source>
        <dbReference type="Proteomes" id="UP000027138"/>
    </source>
</evidence>